<feature type="compositionally biased region" description="Basic and acidic residues" evidence="1">
    <location>
        <begin position="167"/>
        <end position="193"/>
    </location>
</feature>
<organism evidence="3 4">
    <name type="scientific">Gnathostoma spinigerum</name>
    <dbReference type="NCBI Taxonomy" id="75299"/>
    <lineage>
        <taxon>Eukaryota</taxon>
        <taxon>Metazoa</taxon>
        <taxon>Ecdysozoa</taxon>
        <taxon>Nematoda</taxon>
        <taxon>Chromadorea</taxon>
        <taxon>Rhabditida</taxon>
        <taxon>Spirurina</taxon>
        <taxon>Gnathostomatomorpha</taxon>
        <taxon>Gnathostomatoidea</taxon>
        <taxon>Gnathostomatidae</taxon>
        <taxon>Gnathostoma</taxon>
    </lineage>
</organism>
<name>A0ABD6F0M7_9BILA</name>
<feature type="signal peptide" evidence="2">
    <location>
        <begin position="1"/>
        <end position="21"/>
    </location>
</feature>
<protein>
    <submittedName>
        <fullName evidence="3">Uncharacterized protein</fullName>
    </submittedName>
</protein>
<comment type="caution">
    <text evidence="3">The sequence shown here is derived from an EMBL/GenBank/DDBJ whole genome shotgun (WGS) entry which is preliminary data.</text>
</comment>
<accession>A0ABD6F0M7</accession>
<feature type="compositionally biased region" description="Basic and acidic residues" evidence="1">
    <location>
        <begin position="82"/>
        <end position="91"/>
    </location>
</feature>
<sequence>MSSIRWSLYLVIVFYSQKVITQQRIVEPSGVVVERQNLHSSSANEHFSVGQLLLSKNSHKKVRFTRTSDNDNFVVRSQRLSNDTHRRDSNRTNRTRRPTLRRIPQNASSTTNIRRMGDSRKSGFRRALPAVRRMYRKPIRKFTVQSLNSRSAPLNITSARNAADFRSRKIGNEEPKRRTISDSWRASRTEKKRGNSSSFAKLNDFNPTRTLSTIEFKEEFRKLREKQGKARTRLAETLPVRNLNATTLAAARKSMFQRRRNQKYGPQKVQFIDVRRGNNGNNNNNDAQRRHRTFSELQKLSQNRRRIRPFTSFRRQQNQVITGDHHKAQNLHANTPNRSITVRPFAHPITHFTVSPRDRSKFISGNRTLPESTTNSRKSPPEVAGKNEKSDV</sequence>
<feature type="region of interest" description="Disordered" evidence="1">
    <location>
        <begin position="77"/>
        <end position="120"/>
    </location>
</feature>
<reference evidence="3 4" key="1">
    <citation type="submission" date="2024-08" db="EMBL/GenBank/DDBJ databases">
        <title>Gnathostoma spinigerum genome.</title>
        <authorList>
            <person name="Gonzalez-Bertolin B."/>
            <person name="Monzon S."/>
            <person name="Zaballos A."/>
            <person name="Jimenez P."/>
            <person name="Dekumyoy P."/>
            <person name="Varona S."/>
            <person name="Cuesta I."/>
            <person name="Sumanam S."/>
            <person name="Adisakwattana P."/>
            <person name="Gasser R.B."/>
            <person name="Hernandez-Gonzalez A."/>
            <person name="Young N.D."/>
            <person name="Perteguer M.J."/>
        </authorList>
    </citation>
    <scope>NUCLEOTIDE SEQUENCE [LARGE SCALE GENOMIC DNA]</scope>
    <source>
        <strain evidence="3">AL3</strain>
        <tissue evidence="3">Liver</tissue>
    </source>
</reference>
<evidence type="ECO:0000256" key="1">
    <source>
        <dbReference type="SAM" id="MobiDB-lite"/>
    </source>
</evidence>
<dbReference type="AlphaFoldDB" id="A0ABD6F0M7"/>
<proteinExistence type="predicted"/>
<dbReference type="EMBL" id="JBGFUD010011704">
    <property type="protein sequence ID" value="MFH4983284.1"/>
    <property type="molecule type" value="Genomic_DNA"/>
</dbReference>
<feature type="chain" id="PRO_5044783648" evidence="2">
    <location>
        <begin position="22"/>
        <end position="392"/>
    </location>
</feature>
<evidence type="ECO:0000313" key="3">
    <source>
        <dbReference type="EMBL" id="MFH4983284.1"/>
    </source>
</evidence>
<feature type="compositionally biased region" description="Polar residues" evidence="1">
    <location>
        <begin position="195"/>
        <end position="204"/>
    </location>
</feature>
<dbReference type="Proteomes" id="UP001608902">
    <property type="component" value="Unassembled WGS sequence"/>
</dbReference>
<evidence type="ECO:0000256" key="2">
    <source>
        <dbReference type="SAM" id="SignalP"/>
    </source>
</evidence>
<keyword evidence="2" id="KW-0732">Signal</keyword>
<feature type="compositionally biased region" description="Polar residues" evidence="1">
    <location>
        <begin position="363"/>
        <end position="378"/>
    </location>
</feature>
<gene>
    <name evidence="3" type="ORF">AB6A40_009993</name>
</gene>
<feature type="region of interest" description="Disordered" evidence="1">
    <location>
        <begin position="356"/>
        <end position="392"/>
    </location>
</feature>
<keyword evidence="4" id="KW-1185">Reference proteome</keyword>
<feature type="region of interest" description="Disordered" evidence="1">
    <location>
        <begin position="167"/>
        <end position="204"/>
    </location>
</feature>
<evidence type="ECO:0000313" key="4">
    <source>
        <dbReference type="Proteomes" id="UP001608902"/>
    </source>
</evidence>